<organism evidence="1 2">
    <name type="scientific">Nostoc punctiforme FACHB-252</name>
    <dbReference type="NCBI Taxonomy" id="1357509"/>
    <lineage>
        <taxon>Bacteria</taxon>
        <taxon>Bacillati</taxon>
        <taxon>Cyanobacteriota</taxon>
        <taxon>Cyanophyceae</taxon>
        <taxon>Nostocales</taxon>
        <taxon>Nostocaceae</taxon>
        <taxon>Nostoc</taxon>
    </lineage>
</organism>
<evidence type="ECO:0000313" key="1">
    <source>
        <dbReference type="EMBL" id="MBD2616376.1"/>
    </source>
</evidence>
<dbReference type="RefSeq" id="WP_190952817.1">
    <property type="nucleotide sequence ID" value="NZ_JACJTC010000049.1"/>
</dbReference>
<name>A0ABR8HKH2_NOSPU</name>
<gene>
    <name evidence="1" type="ORF">H6G94_35000</name>
</gene>
<reference evidence="1 2" key="1">
    <citation type="journal article" date="2020" name="ISME J.">
        <title>Comparative genomics reveals insights into cyanobacterial evolution and habitat adaptation.</title>
        <authorList>
            <person name="Chen M.Y."/>
            <person name="Teng W.K."/>
            <person name="Zhao L."/>
            <person name="Hu C.X."/>
            <person name="Zhou Y.K."/>
            <person name="Han B.P."/>
            <person name="Song L.R."/>
            <person name="Shu W.S."/>
        </authorList>
    </citation>
    <scope>NUCLEOTIDE SEQUENCE [LARGE SCALE GENOMIC DNA]</scope>
    <source>
        <strain evidence="1 2">FACHB-252</strain>
    </source>
</reference>
<sequence>MTYIAHTQQRVDEQSLAQAELVQYMDEQAQAVAPEPLTTVEINPNHFEVYAGKWLVAYITYDYSDFITQPWVVMVAGEEKFRHTTQARCFRFINWHYKDGTLNPQPQAEVPEVPLISEISFYDQEVLVDGELVASVSYSHDDQQNSYWQVIINNVKIFTDSTPARCHSYVKQQYQAGLLPVQEAFVEPCTTGNEIMVQIFNECENLRLELLEDGIYRNDEKLGQVGQTNGNCWFRCTADAHQQQVLCGSVSDAVWWVSREELPEYRALDEYLQYKPLEQMRSVELKELLDSAEFVAA</sequence>
<keyword evidence="2" id="KW-1185">Reference proteome</keyword>
<dbReference type="Proteomes" id="UP000606396">
    <property type="component" value="Unassembled WGS sequence"/>
</dbReference>
<evidence type="ECO:0000313" key="2">
    <source>
        <dbReference type="Proteomes" id="UP000606396"/>
    </source>
</evidence>
<dbReference type="EMBL" id="JACJTC010000049">
    <property type="protein sequence ID" value="MBD2616376.1"/>
    <property type="molecule type" value="Genomic_DNA"/>
</dbReference>
<protein>
    <submittedName>
        <fullName evidence="1">Uncharacterized protein</fullName>
    </submittedName>
</protein>
<comment type="caution">
    <text evidence="1">The sequence shown here is derived from an EMBL/GenBank/DDBJ whole genome shotgun (WGS) entry which is preliminary data.</text>
</comment>
<proteinExistence type="predicted"/>
<accession>A0ABR8HKH2</accession>